<evidence type="ECO:0000313" key="10">
    <source>
        <dbReference type="EMBL" id="QAT82698.1"/>
    </source>
</evidence>
<dbReference type="PIRSF" id="PIRSF005572">
    <property type="entry name" value="NifS"/>
    <property type="match status" value="1"/>
</dbReference>
<proteinExistence type="inferred from homology"/>
<gene>
    <name evidence="10" type="primary">sufS</name>
    <name evidence="10" type="ORF">EJ065_1093</name>
</gene>
<keyword evidence="4 8" id="KW-0808">Transferase</keyword>
<dbReference type="NCBIfam" id="TIGR01979">
    <property type="entry name" value="sufS"/>
    <property type="match status" value="1"/>
</dbReference>
<name>A0A410RLQ1_CORCK</name>
<dbReference type="InterPro" id="IPR010970">
    <property type="entry name" value="Cys_dSase_SufS"/>
</dbReference>
<dbReference type="GO" id="GO:0031071">
    <property type="term" value="F:cysteine desulfurase activity"/>
    <property type="evidence" value="ECO:0007669"/>
    <property type="project" value="UniProtKB-UniRule"/>
</dbReference>
<feature type="domain" description="Aminotransferase class V" evidence="9">
    <location>
        <begin position="28"/>
        <end position="397"/>
    </location>
</feature>
<dbReference type="RefSeq" id="WP_128794989.1">
    <property type="nucleotide sequence ID" value="NZ_CP034669.1"/>
</dbReference>
<sequence>MSGPGFDLARVRADFPILRQEVRGRPLVYLDSAATGQKPQAMLDALTRYYTHDNANVHRGVHILSERATQAFEDARETVRRFIHAKDVREVIFVRGTTEAINLVAATYGRKHVGPGDEVLISAMEHHSNIVPWQMVCDAAGAKLRVIPVDDRGELRMDTVDALLTEKTRLLAITHVSNALGSVNPIKELVAKAHAKNIPVLVDGAQSVTHFPVDVQDLGCDFYAFSGHKLFGPTGIGVLYGKLAMLESLPPYQGGGDMILSVTMEKTVYNRVPHRFEAGTPDMAGAVGLAAAIRYLEALGMQNVSQHDQWLLGYATDALQSVPGLKLVGTAPHKTGVLSFTLEDVHPHDVGTILDQEGICIRTGHHCAQPLMQRFGVPATARASLALYNTTEDVDALVKGLHKVREVFA</sequence>
<comment type="similarity">
    <text evidence="3 8">Belongs to the class-V pyridoxal-phosphate-dependent aminotransferase family. Csd subfamily.</text>
</comment>
<comment type="function">
    <text evidence="2 8">Catalyzes the removal of elemental sulfur and selenium atoms from L-cysteine, L-cystine, L-selenocysteine, and L-selenocystine to produce L-alanine.</text>
</comment>
<accession>A0A410RLQ1</accession>
<evidence type="ECO:0000313" key="11">
    <source>
        <dbReference type="Proteomes" id="UP000288758"/>
    </source>
</evidence>
<dbReference type="Pfam" id="PF00266">
    <property type="entry name" value="Aminotran_5"/>
    <property type="match status" value="1"/>
</dbReference>
<evidence type="ECO:0000256" key="1">
    <source>
        <dbReference type="ARBA" id="ARBA00001933"/>
    </source>
</evidence>
<dbReference type="EC" id="2.8.1.7" evidence="8"/>
<dbReference type="SUPFAM" id="SSF53383">
    <property type="entry name" value="PLP-dependent transferases"/>
    <property type="match status" value="1"/>
</dbReference>
<dbReference type="InterPro" id="IPR020578">
    <property type="entry name" value="Aminotrans_V_PyrdxlP_BS"/>
</dbReference>
<evidence type="ECO:0000256" key="3">
    <source>
        <dbReference type="ARBA" id="ARBA00010447"/>
    </source>
</evidence>
<comment type="cofactor">
    <cofactor evidence="1 7">
        <name>pyridoxal 5'-phosphate</name>
        <dbReference type="ChEBI" id="CHEBI:597326"/>
    </cofactor>
</comment>
<dbReference type="InterPro" id="IPR016454">
    <property type="entry name" value="Cysteine_dSase"/>
</dbReference>
<dbReference type="InterPro" id="IPR015421">
    <property type="entry name" value="PyrdxlP-dep_Trfase_major"/>
</dbReference>
<evidence type="ECO:0000259" key="9">
    <source>
        <dbReference type="Pfam" id="PF00266"/>
    </source>
</evidence>
<evidence type="ECO:0000256" key="2">
    <source>
        <dbReference type="ARBA" id="ARBA00002824"/>
    </source>
</evidence>
<dbReference type="PANTHER" id="PTHR43586">
    <property type="entry name" value="CYSTEINE DESULFURASE"/>
    <property type="match status" value="1"/>
</dbReference>
<dbReference type="PROSITE" id="PS00595">
    <property type="entry name" value="AA_TRANSFER_CLASS_5"/>
    <property type="match status" value="1"/>
</dbReference>
<dbReference type="GO" id="GO:0006534">
    <property type="term" value="P:cysteine metabolic process"/>
    <property type="evidence" value="ECO:0007669"/>
    <property type="project" value="UniProtKB-UniRule"/>
</dbReference>
<dbReference type="InterPro" id="IPR000192">
    <property type="entry name" value="Aminotrans_V_dom"/>
</dbReference>
<dbReference type="InterPro" id="IPR015422">
    <property type="entry name" value="PyrdxlP-dep_Trfase_small"/>
</dbReference>
<dbReference type="Proteomes" id="UP000288758">
    <property type="component" value="Chromosome"/>
</dbReference>
<evidence type="ECO:0000256" key="5">
    <source>
        <dbReference type="ARBA" id="ARBA00022898"/>
    </source>
</evidence>
<dbReference type="PANTHER" id="PTHR43586:SF8">
    <property type="entry name" value="CYSTEINE DESULFURASE 1, CHLOROPLASTIC"/>
    <property type="match status" value="1"/>
</dbReference>
<evidence type="ECO:0000256" key="8">
    <source>
        <dbReference type="RuleBase" id="RU004506"/>
    </source>
</evidence>
<dbReference type="CDD" id="cd06453">
    <property type="entry name" value="SufS_like"/>
    <property type="match status" value="1"/>
</dbReference>
<dbReference type="Gene3D" id="3.40.640.10">
    <property type="entry name" value="Type I PLP-dependent aspartate aminotransferase-like (Major domain)"/>
    <property type="match status" value="1"/>
</dbReference>
<dbReference type="EMBL" id="CP034669">
    <property type="protein sequence ID" value="QAT82698.1"/>
    <property type="molecule type" value="Genomic_DNA"/>
</dbReference>
<evidence type="ECO:0000256" key="7">
    <source>
        <dbReference type="RuleBase" id="RU004504"/>
    </source>
</evidence>
<comment type="catalytic activity">
    <reaction evidence="6 8">
        <text>(sulfur carrier)-H + L-cysteine = (sulfur carrier)-SH + L-alanine</text>
        <dbReference type="Rhea" id="RHEA:43892"/>
        <dbReference type="Rhea" id="RHEA-COMP:14737"/>
        <dbReference type="Rhea" id="RHEA-COMP:14739"/>
        <dbReference type="ChEBI" id="CHEBI:29917"/>
        <dbReference type="ChEBI" id="CHEBI:35235"/>
        <dbReference type="ChEBI" id="CHEBI:57972"/>
        <dbReference type="ChEBI" id="CHEBI:64428"/>
        <dbReference type="EC" id="2.8.1.7"/>
    </reaction>
</comment>
<dbReference type="Gene3D" id="3.90.1150.10">
    <property type="entry name" value="Aspartate Aminotransferase, domain 1"/>
    <property type="match status" value="1"/>
</dbReference>
<evidence type="ECO:0000256" key="6">
    <source>
        <dbReference type="ARBA" id="ARBA00050776"/>
    </source>
</evidence>
<dbReference type="GO" id="GO:0030170">
    <property type="term" value="F:pyridoxal phosphate binding"/>
    <property type="evidence" value="ECO:0007669"/>
    <property type="project" value="UniProtKB-UniRule"/>
</dbReference>
<dbReference type="AlphaFoldDB" id="A0A410RLQ1"/>
<organism evidence="10 11">
    <name type="scientific">Corallococcus coralloides</name>
    <name type="common">Myxococcus coralloides</name>
    <dbReference type="NCBI Taxonomy" id="184914"/>
    <lineage>
        <taxon>Bacteria</taxon>
        <taxon>Pseudomonadati</taxon>
        <taxon>Myxococcota</taxon>
        <taxon>Myxococcia</taxon>
        <taxon>Myxococcales</taxon>
        <taxon>Cystobacterineae</taxon>
        <taxon>Myxococcaceae</taxon>
        <taxon>Corallococcus</taxon>
    </lineage>
</organism>
<keyword evidence="5 8" id="KW-0663">Pyridoxal phosphate</keyword>
<reference evidence="10 11" key="1">
    <citation type="submission" date="2018-12" db="EMBL/GenBank/DDBJ databases">
        <title>Complete Genome Sequence of the Corallopyronin A producing Myxobacterium Corallococcus coralloides B035.</title>
        <authorList>
            <person name="Bouhired S.M."/>
            <person name="Rupp O."/>
            <person name="Blom J."/>
            <person name="Schaeberle T.F."/>
            <person name="Kehraus S."/>
            <person name="Schiefer A."/>
            <person name="Pfarr K."/>
            <person name="Goesmann A."/>
            <person name="Hoerauf A."/>
            <person name="Koenig G.M."/>
        </authorList>
    </citation>
    <scope>NUCLEOTIDE SEQUENCE [LARGE SCALE GENOMIC DNA]</scope>
    <source>
        <strain evidence="10 11">B035</strain>
    </source>
</reference>
<evidence type="ECO:0000256" key="4">
    <source>
        <dbReference type="ARBA" id="ARBA00022679"/>
    </source>
</evidence>
<protein>
    <recommendedName>
        <fullName evidence="8">Cysteine desulfurase</fullName>
        <ecNumber evidence="8">2.8.1.7</ecNumber>
    </recommendedName>
</protein>
<dbReference type="InterPro" id="IPR015424">
    <property type="entry name" value="PyrdxlP-dep_Trfase"/>
</dbReference>